<dbReference type="PANTHER" id="PTHR24305:SF77">
    <property type="entry name" value="CYTOCHROME P450 MONOOXYGENASE"/>
    <property type="match status" value="1"/>
</dbReference>
<dbReference type="Gene3D" id="1.10.630.10">
    <property type="entry name" value="Cytochrome P450"/>
    <property type="match status" value="1"/>
</dbReference>
<dbReference type="GeneID" id="87909413"/>
<evidence type="ECO:0000256" key="8">
    <source>
        <dbReference type="SAM" id="Phobius"/>
    </source>
</evidence>
<evidence type="ECO:0000256" key="6">
    <source>
        <dbReference type="ARBA" id="ARBA00023004"/>
    </source>
</evidence>
<keyword evidence="4" id="KW-0479">Metal-binding</keyword>
<dbReference type="RefSeq" id="XP_062743008.1">
    <property type="nucleotide sequence ID" value="XM_062889506.1"/>
</dbReference>
<keyword evidence="10" id="KW-1185">Reference proteome</keyword>
<keyword evidence="8" id="KW-0472">Membrane</keyword>
<dbReference type="CDD" id="cd11060">
    <property type="entry name" value="CYP57A1-like"/>
    <property type="match status" value="1"/>
</dbReference>
<protein>
    <recommendedName>
        <fullName evidence="11">Cytochrome P450 E-class, group I</fullName>
    </recommendedName>
</protein>
<evidence type="ECO:0000313" key="10">
    <source>
        <dbReference type="Proteomes" id="UP001323405"/>
    </source>
</evidence>
<dbReference type="InterPro" id="IPR001128">
    <property type="entry name" value="Cyt_P450"/>
</dbReference>
<sequence>MFLISSALHAALASLHLLPILSLSSLALLILWHYLSYRPLSHIPGPFLAKFTNLYKIYAWSTARQAHVYGALPAKFSSSLIRIAPQELLSSDPDFIRQMNSARTEYARSSWYTPLRLDPWGENLFVCTSNTTHTALRAKLANGYNAKEVPSLESDIEHIISKLVSYIRKRCISEPRGPTRKVDFARISQFFTLDVITRVAYGKEFGYLDRNEDMFDWIRTINDQAAWLGIMSDWPVVGKILTNKHVLAVVGPEKKSGGGVGGIMKMAEEIVAERFAPGAEKDRKDMLGAFVRHGVTQRECEVEVPFQIVAGSDTTAVAVRGVVLYLAACRRVYLRLQKEIDDGVREGRISSPVKNEEGKRLELLQAVIYETLRIQPPIMALLLKQVPPQGDYINGQFIPGGTRVGQNAWAIMQDKALFGEDADVFRPERWLEVDPMTKRKMADTVEMIFGYGRWVCLGKPMAFMELNKVIVELLRRFDFEIADPKSRMREKEYGLLIQSGQWMRITERFPENREE</sequence>
<dbReference type="SUPFAM" id="SSF48264">
    <property type="entry name" value="Cytochrome P450"/>
    <property type="match status" value="1"/>
</dbReference>
<evidence type="ECO:0000256" key="5">
    <source>
        <dbReference type="ARBA" id="ARBA00023002"/>
    </source>
</evidence>
<evidence type="ECO:0000256" key="3">
    <source>
        <dbReference type="ARBA" id="ARBA00022617"/>
    </source>
</evidence>
<dbReference type="PRINTS" id="PR00463">
    <property type="entry name" value="EP450I"/>
</dbReference>
<comment type="cofactor">
    <cofactor evidence="1">
        <name>heme</name>
        <dbReference type="ChEBI" id="CHEBI:30413"/>
    </cofactor>
</comment>
<accession>A0ABR0GE74</accession>
<evidence type="ECO:0000256" key="1">
    <source>
        <dbReference type="ARBA" id="ARBA00001971"/>
    </source>
</evidence>
<dbReference type="EMBL" id="JAFFHA010000006">
    <property type="protein sequence ID" value="KAK4654033.1"/>
    <property type="molecule type" value="Genomic_DNA"/>
</dbReference>
<dbReference type="Proteomes" id="UP001323405">
    <property type="component" value="Unassembled WGS sequence"/>
</dbReference>
<evidence type="ECO:0008006" key="11">
    <source>
        <dbReference type="Google" id="ProtNLM"/>
    </source>
</evidence>
<keyword evidence="8" id="KW-1133">Transmembrane helix</keyword>
<dbReference type="InterPro" id="IPR002401">
    <property type="entry name" value="Cyt_P450_E_grp-I"/>
</dbReference>
<keyword evidence="6" id="KW-0408">Iron</keyword>
<evidence type="ECO:0000256" key="7">
    <source>
        <dbReference type="ARBA" id="ARBA00023033"/>
    </source>
</evidence>
<keyword evidence="3" id="KW-0349">Heme</keyword>
<evidence type="ECO:0000256" key="2">
    <source>
        <dbReference type="ARBA" id="ARBA00010617"/>
    </source>
</evidence>
<evidence type="ECO:0000256" key="4">
    <source>
        <dbReference type="ARBA" id="ARBA00022723"/>
    </source>
</evidence>
<dbReference type="PANTHER" id="PTHR24305">
    <property type="entry name" value="CYTOCHROME P450"/>
    <property type="match status" value="1"/>
</dbReference>
<comment type="similarity">
    <text evidence="2">Belongs to the cytochrome P450 family.</text>
</comment>
<organism evidence="9 10">
    <name type="scientific">Podospora pseudocomata</name>
    <dbReference type="NCBI Taxonomy" id="2093779"/>
    <lineage>
        <taxon>Eukaryota</taxon>
        <taxon>Fungi</taxon>
        <taxon>Dikarya</taxon>
        <taxon>Ascomycota</taxon>
        <taxon>Pezizomycotina</taxon>
        <taxon>Sordariomycetes</taxon>
        <taxon>Sordariomycetidae</taxon>
        <taxon>Sordariales</taxon>
        <taxon>Podosporaceae</taxon>
        <taxon>Podospora</taxon>
    </lineage>
</organism>
<gene>
    <name evidence="9" type="ORF">QC762_400540</name>
</gene>
<keyword evidence="5" id="KW-0560">Oxidoreductase</keyword>
<proteinExistence type="inferred from homology"/>
<evidence type="ECO:0000313" key="9">
    <source>
        <dbReference type="EMBL" id="KAK4654033.1"/>
    </source>
</evidence>
<keyword evidence="8" id="KW-0812">Transmembrane</keyword>
<reference evidence="9 10" key="1">
    <citation type="journal article" date="2023" name="bioRxiv">
        <title>High-quality genome assemblies of four members of thePodospora anserinaspecies complex.</title>
        <authorList>
            <person name="Ament-Velasquez S.L."/>
            <person name="Vogan A.A."/>
            <person name="Wallerman O."/>
            <person name="Hartmann F."/>
            <person name="Gautier V."/>
            <person name="Silar P."/>
            <person name="Giraud T."/>
            <person name="Johannesson H."/>
        </authorList>
    </citation>
    <scope>NUCLEOTIDE SEQUENCE [LARGE SCALE GENOMIC DNA]</scope>
    <source>
        <strain evidence="9 10">CBS 415.72m</strain>
    </source>
</reference>
<dbReference type="InterPro" id="IPR050121">
    <property type="entry name" value="Cytochrome_P450_monoxygenase"/>
</dbReference>
<feature type="transmembrane region" description="Helical" evidence="8">
    <location>
        <begin position="12"/>
        <end position="35"/>
    </location>
</feature>
<name>A0ABR0GE74_9PEZI</name>
<keyword evidence="7" id="KW-0503">Monooxygenase</keyword>
<dbReference type="Pfam" id="PF00067">
    <property type="entry name" value="p450"/>
    <property type="match status" value="1"/>
</dbReference>
<comment type="caution">
    <text evidence="9">The sequence shown here is derived from an EMBL/GenBank/DDBJ whole genome shotgun (WGS) entry which is preliminary data.</text>
</comment>
<dbReference type="PRINTS" id="PR00385">
    <property type="entry name" value="P450"/>
</dbReference>
<dbReference type="InterPro" id="IPR036396">
    <property type="entry name" value="Cyt_P450_sf"/>
</dbReference>